<sequence>MAQLHDRYKAAPFGDADTWRISDTRTGALISVVKGSENLKRRLAQLNGEDTVRQGAVAQPERV</sequence>
<gene>
    <name evidence="1" type="ORF">SAMN05660686_01802</name>
</gene>
<dbReference type="RefSeq" id="WP_028792830.1">
    <property type="nucleotide sequence ID" value="NZ_FNBW01000005.1"/>
</dbReference>
<reference evidence="1 2" key="1">
    <citation type="submission" date="2016-10" db="EMBL/GenBank/DDBJ databases">
        <authorList>
            <person name="Varghese N."/>
            <person name="Submissions S."/>
        </authorList>
    </citation>
    <scope>NUCLEOTIDE SEQUENCE [LARGE SCALE GENOMIC DNA]</scope>
    <source>
        <strain evidence="1 2">DSM 18839</strain>
    </source>
</reference>
<accession>A0A8G2EUX6</accession>
<proteinExistence type="predicted"/>
<evidence type="ECO:0000313" key="1">
    <source>
        <dbReference type="EMBL" id="SDF62049.1"/>
    </source>
</evidence>
<name>A0A8G2EUX6_9PROT</name>
<comment type="caution">
    <text evidence="1">The sequence shown here is derived from an EMBL/GenBank/DDBJ whole genome shotgun (WGS) entry which is preliminary data.</text>
</comment>
<evidence type="ECO:0000313" key="2">
    <source>
        <dbReference type="Proteomes" id="UP000198615"/>
    </source>
</evidence>
<protein>
    <submittedName>
        <fullName evidence="1">Uncharacterized protein</fullName>
    </submittedName>
</protein>
<keyword evidence="2" id="KW-1185">Reference proteome</keyword>
<dbReference type="AlphaFoldDB" id="A0A8G2EUX6"/>
<dbReference type="Proteomes" id="UP000198615">
    <property type="component" value="Unassembled WGS sequence"/>
</dbReference>
<dbReference type="EMBL" id="FNBW01000005">
    <property type="protein sequence ID" value="SDF62049.1"/>
    <property type="molecule type" value="Genomic_DNA"/>
</dbReference>
<organism evidence="1 2">
    <name type="scientific">Thalassobaculum litoreum DSM 18839</name>
    <dbReference type="NCBI Taxonomy" id="1123362"/>
    <lineage>
        <taxon>Bacteria</taxon>
        <taxon>Pseudomonadati</taxon>
        <taxon>Pseudomonadota</taxon>
        <taxon>Alphaproteobacteria</taxon>
        <taxon>Rhodospirillales</taxon>
        <taxon>Thalassobaculaceae</taxon>
        <taxon>Thalassobaculum</taxon>
    </lineage>
</organism>